<feature type="transmembrane region" description="Helical" evidence="1">
    <location>
        <begin position="51"/>
        <end position="71"/>
    </location>
</feature>
<sequence>MKNKNTLKLIALITSLQYTLVTKAELMLLNTDKIKATQQELVRSQYARDKFIIGATCAMTVGIGGVIYKLFFSSSRPEINPDFQTFMGNYDNLAEDQKQEIRNIFQRPERKKTFLQSCLSYTKTGVPILALEVGRSILWSKLTELLNYSLPNAAKFSDKIFSNRTLTWFIDHKTSLLYNMISFTKAIDSVGQSEFYKEDLEINYNMLVSQMEKIIGFMIYNTSLLNKDQIAASQKSQLIQRKTVSSLTEIYKLIKKISNEEDVIDKNNIPEEQQEFFQNNTDIIKQMTLRSTLINLISAIQDFQEIDKVLELDDSVERPVFDMINQMLNFNNLNSTKSNGFDLYNDQEELSI</sequence>
<keyword evidence="1" id="KW-0812">Transmembrane</keyword>
<dbReference type="RefSeq" id="WP_023791334.1">
    <property type="nucleotide sequence ID" value="NC_023003.1"/>
</dbReference>
<dbReference type="KEGG" id="dpb:BABL1_gene_613"/>
<keyword evidence="3" id="KW-1185">Reference proteome</keyword>
<accession>V6DFN0</accession>
<organism evidence="2 3">
    <name type="scientific">Candidatus Babela massiliensis</name>
    <dbReference type="NCBI Taxonomy" id="673862"/>
    <lineage>
        <taxon>Bacteria</taxon>
        <taxon>Candidatus Babelota</taxon>
        <taxon>Candidatus Babeliae</taxon>
        <taxon>Candidatus Babeliales</taxon>
        <taxon>Candidatus Babeliaceae</taxon>
        <taxon>Candidatus Babela</taxon>
    </lineage>
</organism>
<reference evidence="2 3" key="1">
    <citation type="journal article" date="2015" name="Biol. Direct">
        <title>Babela massiliensis, a representative of a widespread bacterial phylum with unusual adaptations to parasitism in amoebae.</title>
        <authorList>
            <person name="Pagnier I."/>
            <person name="Yutin N."/>
            <person name="Croce O."/>
            <person name="Makarova K.S."/>
            <person name="Wolf Y.I."/>
            <person name="Benamar S."/>
            <person name="Raoult D."/>
            <person name="Koonin E.V."/>
            <person name="La Scola B."/>
        </authorList>
    </citation>
    <scope>NUCLEOTIDE SEQUENCE [LARGE SCALE GENOMIC DNA]</scope>
    <source>
        <strain evidence="3">BABL1</strain>
    </source>
</reference>
<proteinExistence type="predicted"/>
<gene>
    <name evidence="2" type="ORF">BABL1_gene_613</name>
</gene>
<dbReference type="AlphaFoldDB" id="V6DFN0"/>
<evidence type="ECO:0000313" key="2">
    <source>
        <dbReference type="EMBL" id="CDK30349.1"/>
    </source>
</evidence>
<protein>
    <submittedName>
        <fullName evidence="2">Uncharacterized protein</fullName>
    </submittedName>
</protein>
<dbReference type="EMBL" id="HG793133">
    <property type="protein sequence ID" value="CDK30349.1"/>
    <property type="molecule type" value="Genomic_DNA"/>
</dbReference>
<dbReference type="HOGENOM" id="CLU_786836_0_0_7"/>
<keyword evidence="1" id="KW-0472">Membrane</keyword>
<name>V6DFN0_9BACT</name>
<keyword evidence="1" id="KW-1133">Transmembrane helix</keyword>
<evidence type="ECO:0000256" key="1">
    <source>
        <dbReference type="SAM" id="Phobius"/>
    </source>
</evidence>
<dbReference type="Proteomes" id="UP000018769">
    <property type="component" value="Chromosome I"/>
</dbReference>
<evidence type="ECO:0000313" key="3">
    <source>
        <dbReference type="Proteomes" id="UP000018769"/>
    </source>
</evidence>